<dbReference type="PANTHER" id="PTHR38103">
    <property type="entry name" value="RECOMBINATION-ASSOCIATED PROTEIN RDGC"/>
    <property type="match status" value="1"/>
</dbReference>
<dbReference type="NCBIfam" id="NF001464">
    <property type="entry name" value="PRK00321.1-5"/>
    <property type="match status" value="1"/>
</dbReference>
<evidence type="ECO:0000313" key="6">
    <source>
        <dbReference type="EMBL" id="AIT08810.1"/>
    </source>
</evidence>
<reference evidence="6 7" key="1">
    <citation type="submission" date="2014-10" db="EMBL/GenBank/DDBJ databases">
        <title>Whole genome sequence of Francisella endociliophora strain FSC1006, isolated from a laboratory culture of the marine ciliate Euplotes raikovi.</title>
        <authorList>
            <person name="Granberg M."/>
            <person name="Backman S."/>
            <person name="Lundmark E."/>
            <person name="Nilsson E."/>
            <person name="Karlsson E."/>
            <person name="Thelaus J."/>
            <person name="Ohrman C."/>
            <person name="Larkeryd A."/>
            <person name="Stenberg P."/>
        </authorList>
    </citation>
    <scope>NUCLEOTIDE SEQUENCE [LARGE SCALE GENOMIC DNA]</scope>
    <source>
        <strain evidence="6 7">FSC1006</strain>
    </source>
</reference>
<protein>
    <recommendedName>
        <fullName evidence="3">Recombination-associated protein RdgC</fullName>
    </recommendedName>
</protein>
<dbReference type="HOGENOM" id="CLU_052038_0_0_6"/>
<keyword evidence="5" id="KW-0233">DNA recombination</keyword>
<comment type="subcellular location">
    <subcellularLocation>
        <location evidence="1">Cytoplasm</location>
        <location evidence="1">Nucleoid</location>
    </subcellularLocation>
</comment>
<evidence type="ECO:0000256" key="3">
    <source>
        <dbReference type="ARBA" id="ARBA00022296"/>
    </source>
</evidence>
<dbReference type="RefSeq" id="WP_040007968.1">
    <property type="nucleotide sequence ID" value="NZ_CP009574.1"/>
</dbReference>
<dbReference type="InterPro" id="IPR007476">
    <property type="entry name" value="RdgC"/>
</dbReference>
<dbReference type="GO" id="GO:0000018">
    <property type="term" value="P:regulation of DNA recombination"/>
    <property type="evidence" value="ECO:0007669"/>
    <property type="project" value="TreeGrafter"/>
</dbReference>
<evidence type="ECO:0000256" key="2">
    <source>
        <dbReference type="ARBA" id="ARBA00008657"/>
    </source>
</evidence>
<dbReference type="eggNOG" id="COG2974">
    <property type="taxonomic scope" value="Bacteria"/>
</dbReference>
<evidence type="ECO:0000256" key="5">
    <source>
        <dbReference type="ARBA" id="ARBA00023172"/>
    </source>
</evidence>
<dbReference type="Proteomes" id="UP000029672">
    <property type="component" value="Chromosome"/>
</dbReference>
<dbReference type="STRING" id="1547445.LO80_01670"/>
<accession>A0A097EMM3</accession>
<dbReference type="KEGG" id="frf:LO80_01670"/>
<keyword evidence="7" id="KW-1185">Reference proteome</keyword>
<dbReference type="GO" id="GO:0043590">
    <property type="term" value="C:bacterial nucleoid"/>
    <property type="evidence" value="ECO:0007669"/>
    <property type="project" value="TreeGrafter"/>
</dbReference>
<dbReference type="GO" id="GO:0003690">
    <property type="term" value="F:double-stranded DNA binding"/>
    <property type="evidence" value="ECO:0007669"/>
    <property type="project" value="TreeGrafter"/>
</dbReference>
<dbReference type="OrthoDB" id="5290530at2"/>
<keyword evidence="4" id="KW-0963">Cytoplasm</keyword>
<sequence>MFFKNLTAFKITEINIDIFEDSINKLVFIPCSNSQKSSRGFVNPFIKDQNCLFKFNHLAAFCLLTEEKILPAQVINQQTQEYIEELELTRYVSKKEKTQIKEDMEQRLLPQAFSKFKKIYGYLDLTNNYLVIDSISDKQITEVLDLLQRCEARFEPVIEEETDILTEWLVDSAYPVDVEIAEKCKLTSAIGDSIANISCQGSSMLNDNIKSFIDSGGYITELAITWKEQLAMTANTKLQFKSIKFLEGIKDLNKEENVGHEVDLLLMADMFAELITTMQDWVKIKEDL</sequence>
<organism evidence="6 7">
    <name type="scientific">Candidatus Francisella endociliophora</name>
    <dbReference type="NCBI Taxonomy" id="653937"/>
    <lineage>
        <taxon>Bacteria</taxon>
        <taxon>Pseudomonadati</taxon>
        <taxon>Pseudomonadota</taxon>
        <taxon>Gammaproteobacteria</taxon>
        <taxon>Thiotrichales</taxon>
        <taxon>Francisellaceae</taxon>
        <taxon>Francisella</taxon>
    </lineage>
</organism>
<dbReference type="PANTHER" id="PTHR38103:SF1">
    <property type="entry name" value="RECOMBINATION-ASSOCIATED PROTEIN RDGC"/>
    <property type="match status" value="1"/>
</dbReference>
<dbReference type="Pfam" id="PF04381">
    <property type="entry name" value="RdgC"/>
    <property type="match status" value="1"/>
</dbReference>
<gene>
    <name evidence="6" type="ORF">LO80_01670</name>
</gene>
<evidence type="ECO:0000256" key="4">
    <source>
        <dbReference type="ARBA" id="ARBA00022490"/>
    </source>
</evidence>
<comment type="similarity">
    <text evidence="2">Belongs to the RdgC family.</text>
</comment>
<proteinExistence type="inferred from homology"/>
<evidence type="ECO:0000313" key="7">
    <source>
        <dbReference type="Proteomes" id="UP000029672"/>
    </source>
</evidence>
<evidence type="ECO:0000256" key="1">
    <source>
        <dbReference type="ARBA" id="ARBA00004453"/>
    </source>
</evidence>
<dbReference type="GO" id="GO:0006310">
    <property type="term" value="P:DNA recombination"/>
    <property type="evidence" value="ECO:0007669"/>
    <property type="project" value="UniProtKB-KW"/>
</dbReference>
<dbReference type="AlphaFoldDB" id="A0A097EMM3"/>
<name>A0A097EMM3_9GAMM</name>
<dbReference type="EMBL" id="CP009574">
    <property type="protein sequence ID" value="AIT08810.1"/>
    <property type="molecule type" value="Genomic_DNA"/>
</dbReference>